<keyword evidence="3" id="KW-0560">Oxidoreductase</keyword>
<proteinExistence type="inferred from homology"/>
<dbReference type="Gene3D" id="3.40.50.2030">
    <property type="match status" value="2"/>
</dbReference>
<dbReference type="InterPro" id="IPR004137">
    <property type="entry name" value="HCP/CODH"/>
</dbReference>
<protein>
    <recommendedName>
        <fullName evidence="8">Hydroxylamine reductase</fullName>
    </recommendedName>
</protein>
<evidence type="ECO:0000256" key="4">
    <source>
        <dbReference type="ARBA" id="ARBA00023004"/>
    </source>
</evidence>
<dbReference type="EMBL" id="FNXT01000322">
    <property type="protein sequence ID" value="SZX63472.1"/>
    <property type="molecule type" value="Genomic_DNA"/>
</dbReference>
<dbReference type="Gene3D" id="1.20.1270.20">
    <property type="match status" value="2"/>
</dbReference>
<keyword evidence="1" id="KW-0963">Cytoplasm</keyword>
<evidence type="ECO:0000256" key="2">
    <source>
        <dbReference type="ARBA" id="ARBA00022723"/>
    </source>
</evidence>
<dbReference type="InterPro" id="IPR011254">
    <property type="entry name" value="Prismane-like_sf"/>
</dbReference>
<name>A0A383VFF5_TETOB</name>
<keyword evidence="5" id="KW-0411">Iron-sulfur</keyword>
<dbReference type="NCBIfam" id="TIGR01703">
    <property type="entry name" value="hybrid_clust"/>
    <property type="match status" value="1"/>
</dbReference>
<dbReference type="AlphaFoldDB" id="A0A383VFF5"/>
<dbReference type="GO" id="GO:0042542">
    <property type="term" value="P:response to hydrogen peroxide"/>
    <property type="evidence" value="ECO:0007669"/>
    <property type="project" value="TreeGrafter"/>
</dbReference>
<evidence type="ECO:0000313" key="6">
    <source>
        <dbReference type="EMBL" id="SZX63472.1"/>
    </source>
</evidence>
<dbReference type="PANTHER" id="PTHR30109">
    <property type="entry name" value="HYDROXYLAMINE REDUCTASE"/>
    <property type="match status" value="1"/>
</dbReference>
<keyword evidence="2" id="KW-0479">Metal-binding</keyword>
<dbReference type="GO" id="GO:0004601">
    <property type="term" value="F:peroxidase activity"/>
    <property type="evidence" value="ECO:0007669"/>
    <property type="project" value="TreeGrafter"/>
</dbReference>
<dbReference type="GO" id="GO:0005737">
    <property type="term" value="C:cytoplasm"/>
    <property type="evidence" value="ECO:0007669"/>
    <property type="project" value="InterPro"/>
</dbReference>
<dbReference type="HAMAP" id="MF_00069">
    <property type="entry name" value="Hydroxylam_reduct"/>
    <property type="match status" value="1"/>
</dbReference>
<dbReference type="InterPro" id="IPR010048">
    <property type="entry name" value="Hydroxylam_reduct"/>
</dbReference>
<accession>A0A383VFF5</accession>
<dbReference type="PANTHER" id="PTHR30109:SF0">
    <property type="entry name" value="HYDROXYLAMINE REDUCTASE"/>
    <property type="match status" value="1"/>
</dbReference>
<organism evidence="6 7">
    <name type="scientific">Tetradesmus obliquus</name>
    <name type="common">Green alga</name>
    <name type="synonym">Acutodesmus obliquus</name>
    <dbReference type="NCBI Taxonomy" id="3088"/>
    <lineage>
        <taxon>Eukaryota</taxon>
        <taxon>Viridiplantae</taxon>
        <taxon>Chlorophyta</taxon>
        <taxon>core chlorophytes</taxon>
        <taxon>Chlorophyceae</taxon>
        <taxon>CS clade</taxon>
        <taxon>Sphaeropleales</taxon>
        <taxon>Scenedesmaceae</taxon>
        <taxon>Tetradesmus</taxon>
    </lineage>
</organism>
<dbReference type="InterPro" id="IPR016100">
    <property type="entry name" value="Prismane_a-bundle"/>
</dbReference>
<dbReference type="GO" id="GO:0050418">
    <property type="term" value="F:hydroxylamine reductase activity"/>
    <property type="evidence" value="ECO:0007669"/>
    <property type="project" value="TreeGrafter"/>
</dbReference>
<keyword evidence="4" id="KW-0408">Iron</keyword>
<gene>
    <name evidence="6" type="ORF">BQ4739_LOCUS4014</name>
</gene>
<evidence type="ECO:0000256" key="1">
    <source>
        <dbReference type="ARBA" id="ARBA00022490"/>
    </source>
</evidence>
<sequence>MALQGALNAAAPALFAASQHLMRLGASGSVLPRSMTVSSSSGLLARGISSASSDDKKKWSSVKVKPGLRSFAAQPALDDTAMFCFQCEQTQDNKGCTTVGVCGKTPEVAGLQDLLIFSLKGLGGWAHLATQNGVEVPQNIQSFITGATFSTLTNVNFDDARFLAMLKEAEEYEAYLRAALQAKGVAAPQLPSSAELGWTGDLPHPMAYQYPGSSDMDLIRHQAKQAGVSLRRESLGATLSGLQEMLVYGLKGMAAYTHHAEALGSTDPAAYGFVNEAYAFLGSPASKDPAAVLGMCMKLGGANFGVMKMLSEGHARRFGTPTPTPVSLDPIEGKCILITGHDMHDLETLLQQTEGKGINVYTHGEMLPAHGYPGLKKYKHLVGHFGGAWYRQKIDFSAFPGAVLATTNCVLDPPKAYKGRLFTTNETGLKGVTHIGATKDYSAVIAAALAEEGFTKDNMPDPAEVAEERAEEGKLGTVTVGFGHDVVLSVAGQVVDAVKTGKLEHIFVIGGCDGSEPQRKYYDKLARLMPTNTMVLTLGCGKFRIFDQDFGMLPGTGLPRLLDMGQCNDAYSALVVATELAKVFNTDVNGLPLSLDISWFEQKAVAVLLTMLHLGVKNIRLGPRLPAFLTPDAVKQLVEAFEIKPANTADPAADLKQMMAKH</sequence>
<evidence type="ECO:0000256" key="3">
    <source>
        <dbReference type="ARBA" id="ARBA00023002"/>
    </source>
</evidence>
<dbReference type="GO" id="GO:0046872">
    <property type="term" value="F:metal ion binding"/>
    <property type="evidence" value="ECO:0007669"/>
    <property type="project" value="UniProtKB-KW"/>
</dbReference>
<evidence type="ECO:0008006" key="8">
    <source>
        <dbReference type="Google" id="ProtNLM"/>
    </source>
</evidence>
<dbReference type="GO" id="GO:0051536">
    <property type="term" value="F:iron-sulfur cluster binding"/>
    <property type="evidence" value="ECO:0007669"/>
    <property type="project" value="UniProtKB-KW"/>
</dbReference>
<dbReference type="Pfam" id="PF03063">
    <property type="entry name" value="Prismane"/>
    <property type="match status" value="1"/>
</dbReference>
<dbReference type="InterPro" id="IPR016099">
    <property type="entry name" value="Prismane-like_a/b-sand"/>
</dbReference>
<dbReference type="STRING" id="3088.A0A383VFF5"/>
<keyword evidence="7" id="KW-1185">Reference proteome</keyword>
<evidence type="ECO:0000256" key="5">
    <source>
        <dbReference type="ARBA" id="ARBA00023014"/>
    </source>
</evidence>
<reference evidence="6 7" key="1">
    <citation type="submission" date="2016-10" db="EMBL/GenBank/DDBJ databases">
        <authorList>
            <person name="Cai Z."/>
        </authorList>
    </citation>
    <scope>NUCLEOTIDE SEQUENCE [LARGE SCALE GENOMIC DNA]</scope>
</reference>
<dbReference type="NCBIfam" id="NF003658">
    <property type="entry name" value="PRK05290.1"/>
    <property type="match status" value="1"/>
</dbReference>
<evidence type="ECO:0000313" key="7">
    <source>
        <dbReference type="Proteomes" id="UP000256970"/>
    </source>
</evidence>
<dbReference type="SUPFAM" id="SSF56821">
    <property type="entry name" value="Prismane protein-like"/>
    <property type="match status" value="1"/>
</dbReference>
<dbReference type="Proteomes" id="UP000256970">
    <property type="component" value="Unassembled WGS sequence"/>
</dbReference>